<dbReference type="PANTHER" id="PTHR40254">
    <property type="entry name" value="BLR0577 PROTEIN"/>
    <property type="match status" value="1"/>
</dbReference>
<dbReference type="EMBL" id="LJSN01000002">
    <property type="protein sequence ID" value="PNE41127.1"/>
    <property type="molecule type" value="Genomic_DNA"/>
</dbReference>
<dbReference type="RefSeq" id="WP_102923532.1">
    <property type="nucleotide sequence ID" value="NZ_LJSN01000002.1"/>
</dbReference>
<accession>A0A2N8PJD2</accession>
<comment type="caution">
    <text evidence="2">The sequence shown here is derived from an EMBL/GenBank/DDBJ whole genome shotgun (WGS) entry which is preliminary data.</text>
</comment>
<sequence>MSSPRLDICIIGMGPRGLSVLERICANAREIAPHRRIAVHVVDPHPAGAGQVWRTTQSRHLLMNTVASQVTMFTDASVDLEGPLLPGPSLHEWARFLTLMGPFDGHQYPSDALDEAAALGPDSYPTRAFYGHYLRWVFQRVVDTAPDHVRVHTHRSRAVALDDGARPTAAPAPSRDAEHGCRRLQTVHLEDGTRLGDLHAVILAQGHLPTRATARETTLTRFAAERDLVYFPPANPADADLARVRPGERVGLLGLGLNFFDYMALFTVGRGGRFERRDDGSLRYLPSGDEPRLYAGSRRGVPFHSRGENEKGPYGRHVPLVLTPEVIDDLRARAAGGAGVDFRRDVWPLVAKEVETVYYATFLAAEQGVRAAETFRRRYLAAPWNTPAETRVLDTFGFPRDRHWDWERIARPYGDRTFTGPDDFRAWLLDHLRQDIAEARAGNVSGPLKAALDVLRDLRNEVRLVVDHRGLTGHSHHRHLDGWYTPLNAFLSIGPPVRRIEEAVALIDAGTLEVLGPDVTAHADAGAGTFALRAGAVPGSEVRTSVLIDARLPDTDLRRTADPLLGRLLTDGGCRAYGIPDPDGSVYQTGGLEVTERLYRLVDAAGRPHPRRFAFGVPTEAVHWVTAAGIRPGVNSVTLSDADAVARAALALVAKATATASESTKATV</sequence>
<reference evidence="3" key="1">
    <citation type="submission" date="2015-09" db="EMBL/GenBank/DDBJ databases">
        <authorList>
            <person name="Graham D.E."/>
            <person name="Mahan K.M."/>
            <person name="Klingeman D.M."/>
            <person name="Fida T."/>
            <person name="Giannone R.J."/>
            <person name="Hettich R.L."/>
            <person name="Parry R.J."/>
            <person name="Spain J.C."/>
        </authorList>
    </citation>
    <scope>NUCLEOTIDE SEQUENCE [LARGE SCALE GENOMIC DNA]</scope>
    <source>
        <strain evidence="3">JCM 4701</strain>
    </source>
</reference>
<evidence type="ECO:0000313" key="3">
    <source>
        <dbReference type="Proteomes" id="UP000236047"/>
    </source>
</evidence>
<dbReference type="PANTHER" id="PTHR40254:SF1">
    <property type="entry name" value="BLR0577 PROTEIN"/>
    <property type="match status" value="1"/>
</dbReference>
<organism evidence="2 3">
    <name type="scientific">Streptomyces noursei</name>
    <name type="common">Streptomyces albulus</name>
    <dbReference type="NCBI Taxonomy" id="1971"/>
    <lineage>
        <taxon>Bacteria</taxon>
        <taxon>Bacillati</taxon>
        <taxon>Actinomycetota</taxon>
        <taxon>Actinomycetes</taxon>
        <taxon>Kitasatosporales</taxon>
        <taxon>Streptomycetaceae</taxon>
        <taxon>Streptomyces</taxon>
    </lineage>
</organism>
<keyword evidence="3" id="KW-1185">Reference proteome</keyword>
<feature type="domain" description="FAD-dependent urate hydroxylase HpyO/Asp monooxygenase CreE-like FAD/NAD(P)-binding" evidence="1">
    <location>
        <begin position="10"/>
        <end position="207"/>
    </location>
</feature>
<evidence type="ECO:0000259" key="1">
    <source>
        <dbReference type="Pfam" id="PF13454"/>
    </source>
</evidence>
<protein>
    <submittedName>
        <fullName evidence="2">FAD-binding protein</fullName>
    </submittedName>
</protein>
<proteinExistence type="predicted"/>
<gene>
    <name evidence="2" type="ORF">AOB60_10455</name>
</gene>
<dbReference type="InterPro" id="IPR052189">
    <property type="entry name" value="L-asp_N-monooxygenase_NS-form"/>
</dbReference>
<evidence type="ECO:0000313" key="2">
    <source>
        <dbReference type="EMBL" id="PNE41127.1"/>
    </source>
</evidence>
<name>A0A2N8PJD2_STRNR</name>
<dbReference type="Proteomes" id="UP000236047">
    <property type="component" value="Unassembled WGS sequence"/>
</dbReference>
<dbReference type="AlphaFoldDB" id="A0A2N8PJD2"/>
<dbReference type="InterPro" id="IPR038732">
    <property type="entry name" value="HpyO/CreE_NAD-binding"/>
</dbReference>
<dbReference type="Pfam" id="PF13454">
    <property type="entry name" value="NAD_binding_9"/>
    <property type="match status" value="1"/>
</dbReference>